<keyword evidence="2" id="KW-1134">Transmembrane beta strand</keyword>
<comment type="subcellular location">
    <subcellularLocation>
        <location evidence="2">Cell membrane</location>
        <topology evidence="2">Lipid-anchor</topology>
    </subcellularLocation>
</comment>
<feature type="signal peptide" evidence="2">
    <location>
        <begin position="1"/>
        <end position="31"/>
    </location>
</feature>
<dbReference type="Gene3D" id="1.20.1600.10">
    <property type="entry name" value="Outer membrane efflux proteins (OEP)"/>
    <property type="match status" value="1"/>
</dbReference>
<dbReference type="Proteomes" id="UP000185151">
    <property type="component" value="Unassembled WGS sequence"/>
</dbReference>
<dbReference type="InterPro" id="IPR003423">
    <property type="entry name" value="OMP_efflux"/>
</dbReference>
<sequence length="505" mass="54442">MMRYFKASRRLAGATLLSLLVPLAGCSLAPAYQTPPMLLPASYKGTGPFGLANPEAQLEQSDWWKMFGDDELDRLEASLNTVNPDLQAAEETYTQARDIVGEARSQLFPQLSAQTFATQNRQSENRLFRAGGSGPNVEGSVGYGAALSWEPDFWGEIRNRTNYARFNAQATAAMVASARLSLEVELANDYMALRALDSEHAVYTKTLGYYSDALKITQLRYSGKIAAGMDVERAQDQLSTAQAADTDNEAQRAVLEHAIAVLAGVNPSTFSVPPEDLARLTVPVIPAGVPSALLQRRPDIAQSERRMAAENAAIGIARAAFYPNIELSADGGFENSAFGGLGSLSNSLWSIGASGVLPLFEGGLRRAEEQQSRSAFAQAGDNYRSTVLQAFREVEDQLVLTNKLASEYDQQQEALTSALKVQDLALRLYTNGLDNYLNVTVAQGAALSSELASVQVKRRQLQATVGLIGAVGGGWSTADQPTPEQTVPFNPLALRRSPGDVREPD</sequence>
<evidence type="ECO:0000256" key="2">
    <source>
        <dbReference type="RuleBase" id="RU362097"/>
    </source>
</evidence>
<dbReference type="AlphaFoldDB" id="A0A1N6IE66"/>
<feature type="chain" id="PRO_5011821662" evidence="2">
    <location>
        <begin position="32"/>
        <end position="505"/>
    </location>
</feature>
<name>A0A1N6IE66_9BURK</name>
<dbReference type="Pfam" id="PF02321">
    <property type="entry name" value="OEP"/>
    <property type="match status" value="2"/>
</dbReference>
<evidence type="ECO:0000256" key="3">
    <source>
        <dbReference type="SAM" id="MobiDB-lite"/>
    </source>
</evidence>
<comment type="similarity">
    <text evidence="1 2">Belongs to the outer membrane factor (OMF) (TC 1.B.17) family.</text>
</comment>
<keyword evidence="2 4" id="KW-0449">Lipoprotein</keyword>
<evidence type="ECO:0000313" key="4">
    <source>
        <dbReference type="EMBL" id="SIO30310.1"/>
    </source>
</evidence>
<dbReference type="Gene3D" id="2.20.200.10">
    <property type="entry name" value="Outer membrane efflux proteins (OEP)"/>
    <property type="match status" value="1"/>
</dbReference>
<dbReference type="NCBIfam" id="TIGR01845">
    <property type="entry name" value="outer_NodT"/>
    <property type="match status" value="1"/>
</dbReference>
<dbReference type="OrthoDB" id="9770517at2"/>
<keyword evidence="2" id="KW-0732">Signal</keyword>
<keyword evidence="2" id="KW-0472">Membrane</keyword>
<dbReference type="GO" id="GO:0015562">
    <property type="term" value="F:efflux transmembrane transporter activity"/>
    <property type="evidence" value="ECO:0007669"/>
    <property type="project" value="InterPro"/>
</dbReference>
<protein>
    <submittedName>
        <fullName evidence="4">Efflux transporter, outer membrane factor (OMF) lipoprotein, NodT family</fullName>
    </submittedName>
</protein>
<evidence type="ECO:0000256" key="1">
    <source>
        <dbReference type="ARBA" id="ARBA00007613"/>
    </source>
</evidence>
<keyword evidence="5" id="KW-1185">Reference proteome</keyword>
<dbReference type="RefSeq" id="WP_074295569.1">
    <property type="nucleotide sequence ID" value="NZ_FSRU01000001.1"/>
</dbReference>
<keyword evidence="2" id="KW-0564">Palmitate</keyword>
<accession>A0A1N6IE66</accession>
<organism evidence="4 5">
    <name type="scientific">Paraburkholderia phenazinium</name>
    <dbReference type="NCBI Taxonomy" id="60549"/>
    <lineage>
        <taxon>Bacteria</taxon>
        <taxon>Pseudomonadati</taxon>
        <taxon>Pseudomonadota</taxon>
        <taxon>Betaproteobacteria</taxon>
        <taxon>Burkholderiales</taxon>
        <taxon>Burkholderiaceae</taxon>
        <taxon>Paraburkholderia</taxon>
    </lineage>
</organism>
<dbReference type="PANTHER" id="PTHR30203">
    <property type="entry name" value="OUTER MEMBRANE CATION EFFLUX PROTEIN"/>
    <property type="match status" value="1"/>
</dbReference>
<dbReference type="PANTHER" id="PTHR30203:SF33">
    <property type="entry name" value="BLR4455 PROTEIN"/>
    <property type="match status" value="1"/>
</dbReference>
<feature type="compositionally biased region" description="Polar residues" evidence="3">
    <location>
        <begin position="477"/>
        <end position="488"/>
    </location>
</feature>
<gene>
    <name evidence="4" type="ORF">SAMN05444165_2078</name>
</gene>
<dbReference type="GO" id="GO:0005886">
    <property type="term" value="C:plasma membrane"/>
    <property type="evidence" value="ECO:0007669"/>
    <property type="project" value="UniProtKB-SubCell"/>
</dbReference>
<dbReference type="SUPFAM" id="SSF56954">
    <property type="entry name" value="Outer membrane efflux proteins (OEP)"/>
    <property type="match status" value="1"/>
</dbReference>
<dbReference type="InterPro" id="IPR010131">
    <property type="entry name" value="MdtP/NodT-like"/>
</dbReference>
<feature type="region of interest" description="Disordered" evidence="3">
    <location>
        <begin position="476"/>
        <end position="505"/>
    </location>
</feature>
<dbReference type="EMBL" id="FSRU01000001">
    <property type="protein sequence ID" value="SIO30310.1"/>
    <property type="molecule type" value="Genomic_DNA"/>
</dbReference>
<keyword evidence="2" id="KW-0812">Transmembrane</keyword>
<reference evidence="4 5" key="1">
    <citation type="submission" date="2016-11" db="EMBL/GenBank/DDBJ databases">
        <authorList>
            <person name="Jaros S."/>
            <person name="Januszkiewicz K."/>
            <person name="Wedrychowicz H."/>
        </authorList>
    </citation>
    <scope>NUCLEOTIDE SEQUENCE [LARGE SCALE GENOMIC DNA]</scope>
    <source>
        <strain evidence="4 5">GAS95</strain>
    </source>
</reference>
<proteinExistence type="inferred from homology"/>
<evidence type="ECO:0000313" key="5">
    <source>
        <dbReference type="Proteomes" id="UP000185151"/>
    </source>
</evidence>